<proteinExistence type="predicted"/>
<gene>
    <name evidence="2" type="ORF">UFOVP1043_42</name>
</gene>
<keyword evidence="1" id="KW-0812">Transmembrane</keyword>
<evidence type="ECO:0000313" key="2">
    <source>
        <dbReference type="EMBL" id="CAB4180485.1"/>
    </source>
</evidence>
<keyword evidence="1" id="KW-0472">Membrane</keyword>
<dbReference type="EMBL" id="LR797001">
    <property type="protein sequence ID" value="CAB4180485.1"/>
    <property type="molecule type" value="Genomic_DNA"/>
</dbReference>
<reference evidence="2" key="1">
    <citation type="submission" date="2020-05" db="EMBL/GenBank/DDBJ databases">
        <authorList>
            <person name="Chiriac C."/>
            <person name="Salcher M."/>
            <person name="Ghai R."/>
            <person name="Kavagutti S V."/>
        </authorList>
    </citation>
    <scope>NUCLEOTIDE SEQUENCE</scope>
</reference>
<accession>A0A6J5QHN3</accession>
<sequence length="85" mass="9669">MRYIKDNVLISTADITKDLLTCWDEYQECKESDLRALVDIDCGMPLLLDAAAARLITYIRLTRFISIGLVVTNVMWILNTIGAFQ</sequence>
<evidence type="ECO:0000256" key="1">
    <source>
        <dbReference type="SAM" id="Phobius"/>
    </source>
</evidence>
<name>A0A6J5QHN3_9CAUD</name>
<keyword evidence="1" id="KW-1133">Transmembrane helix</keyword>
<organism evidence="2">
    <name type="scientific">uncultured Caudovirales phage</name>
    <dbReference type="NCBI Taxonomy" id="2100421"/>
    <lineage>
        <taxon>Viruses</taxon>
        <taxon>Duplodnaviria</taxon>
        <taxon>Heunggongvirae</taxon>
        <taxon>Uroviricota</taxon>
        <taxon>Caudoviricetes</taxon>
        <taxon>Peduoviridae</taxon>
        <taxon>Maltschvirus</taxon>
        <taxon>Maltschvirus maltsch</taxon>
    </lineage>
</organism>
<protein>
    <submittedName>
        <fullName evidence="2">Uncharacterized protein</fullName>
    </submittedName>
</protein>
<feature type="transmembrane region" description="Helical" evidence="1">
    <location>
        <begin position="64"/>
        <end position="84"/>
    </location>
</feature>